<dbReference type="CDD" id="cd08963">
    <property type="entry name" value="L-asparaginase_I"/>
    <property type="match status" value="1"/>
</dbReference>
<dbReference type="Pfam" id="PF00710">
    <property type="entry name" value="Asparaginase"/>
    <property type="match status" value="1"/>
</dbReference>
<dbReference type="InterPro" id="IPR006034">
    <property type="entry name" value="Asparaginase/glutaminase-like"/>
</dbReference>
<protein>
    <recommendedName>
        <fullName evidence="1">asparaginase</fullName>
        <ecNumber evidence="1">3.5.1.1</ecNumber>
    </recommendedName>
</protein>
<reference evidence="6 7" key="1">
    <citation type="submission" date="2016-06" db="EMBL/GenBank/DDBJ databases">
        <title>Evolution of pathogenesis and genome organization in the Tremellales.</title>
        <authorList>
            <person name="Cuomo C."/>
            <person name="Litvintseva A."/>
            <person name="Heitman J."/>
            <person name="Chen Y."/>
            <person name="Sun S."/>
            <person name="Springer D."/>
            <person name="Dromer F."/>
            <person name="Young S."/>
            <person name="Zeng Q."/>
            <person name="Chapman S."/>
            <person name="Gujja S."/>
            <person name="Saif S."/>
            <person name="Birren B."/>
        </authorList>
    </citation>
    <scope>NUCLEOTIDE SEQUENCE [LARGE SCALE GENOMIC DNA]</scope>
    <source>
        <strain evidence="6 7">CBS 7118</strain>
    </source>
</reference>
<organism evidence="6 7">
    <name type="scientific">Cryptococcus wingfieldii CBS 7118</name>
    <dbReference type="NCBI Taxonomy" id="1295528"/>
    <lineage>
        <taxon>Eukaryota</taxon>
        <taxon>Fungi</taxon>
        <taxon>Dikarya</taxon>
        <taxon>Basidiomycota</taxon>
        <taxon>Agaricomycotina</taxon>
        <taxon>Tremellomycetes</taxon>
        <taxon>Tremellales</taxon>
        <taxon>Cryptococcaceae</taxon>
        <taxon>Cryptococcus</taxon>
    </lineage>
</organism>
<sequence>MTMSKGMRRSVLVIGTGGTIASELTENGLAPLRQDSFFRRIRQHPSLASPASPSLTSSSVSTPNDLSFHSPVITTKVGKNTKYPKLVTPEMDDEGREVEYEILDLDRHMDSSEMTPAEWNTIAGLVSENWKGYDGFVILSGTDTLAYTAAILSFLFANSGKPIVITGAQIPLSRPRSDGWTNILDSLFVAGILPYAGVGIVFNHQVFRGTRATKTSPNLFAAFTSPCVPAIINLNVKITRDASPLPPRSLTPPAPLISLKTDPTVLSIHIYPGLSGSLLSAQIAAVPTCRAVILSAYGSGNLPLDPSNGVIEALKEMVEREIMVVVLSQCAVPNVYPLYTQGRMLLDLGVLPGYDLTHEAAFAKLLWLVSDESLPFKEKQQRFEEDCAGEMSV</sequence>
<name>A0A1E3HY96_9TREE</name>
<evidence type="ECO:0000256" key="1">
    <source>
        <dbReference type="ARBA" id="ARBA00012920"/>
    </source>
</evidence>
<dbReference type="GO" id="GO:0004067">
    <property type="term" value="F:asparaginase activity"/>
    <property type="evidence" value="ECO:0007669"/>
    <property type="project" value="UniProtKB-UniRule"/>
</dbReference>
<dbReference type="PIRSF" id="PIRSF500176">
    <property type="entry name" value="L_ASNase"/>
    <property type="match status" value="1"/>
</dbReference>
<feature type="active site" evidence="3">
    <location>
        <position position="19"/>
    </location>
</feature>
<accession>A0A1E3HY96</accession>
<evidence type="ECO:0000259" key="5">
    <source>
        <dbReference type="Pfam" id="PF17763"/>
    </source>
</evidence>
<dbReference type="EC" id="3.5.1.1" evidence="1"/>
<dbReference type="SUPFAM" id="SSF53774">
    <property type="entry name" value="Glutaminase/Asparaginase"/>
    <property type="match status" value="1"/>
</dbReference>
<feature type="domain" description="L-asparaginase N-terminal" evidence="4">
    <location>
        <begin position="11"/>
        <end position="236"/>
    </location>
</feature>
<comment type="caution">
    <text evidence="6">The sequence shown here is derived from an EMBL/GenBank/DDBJ whole genome shotgun (WGS) entry which is preliminary data.</text>
</comment>
<dbReference type="PRINTS" id="PR00139">
    <property type="entry name" value="ASNGLNASE"/>
</dbReference>
<dbReference type="GO" id="GO:0006528">
    <property type="term" value="P:asparagine metabolic process"/>
    <property type="evidence" value="ECO:0007669"/>
    <property type="project" value="UniProtKB-ARBA"/>
</dbReference>
<dbReference type="EMBL" id="AWGH01000042">
    <property type="protein sequence ID" value="ODN81298.1"/>
    <property type="molecule type" value="Genomic_DNA"/>
</dbReference>
<dbReference type="InterPro" id="IPR041725">
    <property type="entry name" value="L-asparaginase_I"/>
</dbReference>
<evidence type="ECO:0000259" key="4">
    <source>
        <dbReference type="Pfam" id="PF00710"/>
    </source>
</evidence>
<dbReference type="AlphaFoldDB" id="A0A1E3HY96"/>
<dbReference type="Gene3D" id="3.40.50.1170">
    <property type="entry name" value="L-asparaginase, N-terminal domain"/>
    <property type="match status" value="1"/>
</dbReference>
<feature type="domain" description="Asparaginase/glutaminase C-terminal" evidence="5">
    <location>
        <begin position="265"/>
        <end position="373"/>
    </location>
</feature>
<dbReference type="PIRSF" id="PIRSF001220">
    <property type="entry name" value="L-ASNase_gatD"/>
    <property type="match status" value="1"/>
</dbReference>
<dbReference type="InterPro" id="IPR040919">
    <property type="entry name" value="Asparaginase_C"/>
</dbReference>
<dbReference type="PANTHER" id="PTHR11707">
    <property type="entry name" value="L-ASPARAGINASE"/>
    <property type="match status" value="1"/>
</dbReference>
<dbReference type="SMART" id="SM00870">
    <property type="entry name" value="Asparaginase"/>
    <property type="match status" value="1"/>
</dbReference>
<dbReference type="RefSeq" id="XP_019028249.1">
    <property type="nucleotide sequence ID" value="XM_019179768.1"/>
</dbReference>
<dbReference type="InterPro" id="IPR020827">
    <property type="entry name" value="Asparaginase/glutaminase_AS1"/>
</dbReference>
<dbReference type="SFLD" id="SFLDS00057">
    <property type="entry name" value="Glutaminase/Asparaginase"/>
    <property type="match status" value="1"/>
</dbReference>
<dbReference type="FunFam" id="3.40.50.40:FF:000001">
    <property type="entry name" value="L-asparaginase 1"/>
    <property type="match status" value="1"/>
</dbReference>
<gene>
    <name evidence="6" type="ORF">L198_07783</name>
</gene>
<evidence type="ECO:0000256" key="2">
    <source>
        <dbReference type="ARBA" id="ARBA00022801"/>
    </source>
</evidence>
<dbReference type="InterPro" id="IPR027473">
    <property type="entry name" value="L-asparaginase_C"/>
</dbReference>
<dbReference type="PROSITE" id="PS00144">
    <property type="entry name" value="ASN_GLN_ASE_1"/>
    <property type="match status" value="1"/>
</dbReference>
<dbReference type="PROSITE" id="PS51732">
    <property type="entry name" value="ASN_GLN_ASE_3"/>
    <property type="match status" value="1"/>
</dbReference>
<keyword evidence="2" id="KW-0378">Hydrolase</keyword>
<evidence type="ECO:0000313" key="6">
    <source>
        <dbReference type="EMBL" id="ODN81298.1"/>
    </source>
</evidence>
<dbReference type="Proteomes" id="UP000094819">
    <property type="component" value="Unassembled WGS sequence"/>
</dbReference>
<keyword evidence="7" id="KW-1185">Reference proteome</keyword>
<evidence type="ECO:0000313" key="7">
    <source>
        <dbReference type="Proteomes" id="UP000094819"/>
    </source>
</evidence>
<dbReference type="PANTHER" id="PTHR11707:SF28">
    <property type="entry name" value="60 KDA LYSOPHOSPHOLIPASE"/>
    <property type="match status" value="1"/>
</dbReference>
<dbReference type="InterPro" id="IPR036152">
    <property type="entry name" value="Asp/glu_Ase-like_sf"/>
</dbReference>
<proteinExistence type="predicted"/>
<dbReference type="InterPro" id="IPR037152">
    <property type="entry name" value="L-asparaginase_N_sf"/>
</dbReference>
<dbReference type="Gene3D" id="3.40.50.40">
    <property type="match status" value="1"/>
</dbReference>
<dbReference type="GeneID" id="30196994"/>
<dbReference type="Pfam" id="PF17763">
    <property type="entry name" value="Asparaginase_C"/>
    <property type="match status" value="1"/>
</dbReference>
<dbReference type="OrthoDB" id="542841at2759"/>
<dbReference type="InterPro" id="IPR027474">
    <property type="entry name" value="L-asparaginase_N"/>
</dbReference>
<evidence type="ECO:0000256" key="3">
    <source>
        <dbReference type="PROSITE-ProRule" id="PRU10099"/>
    </source>
</evidence>